<dbReference type="PANTHER" id="PTHR30546">
    <property type="entry name" value="FLAVODOXIN-RELATED PROTEIN WRBA-RELATED"/>
    <property type="match status" value="1"/>
</dbReference>
<name>A0A521CH58_9RHOB</name>
<sequence length="184" mass="19783">MGNVAITYFSGRGHTRKLADKIAVALGQEGCAARLIDVTDLSQTDWQAMEAADAILLGAPTYMGSIAAEYKSFMDATSDIWSEQLWADKLAAGFTVATFPGGDKLSSLMQLNIFAMQHGMIWVGQDQIGAPVNADAEGINASGTWLGLAATTVRDKTLMVSQGDLETAHRFGQRIARAVRRWSI</sequence>
<dbReference type="AlphaFoldDB" id="A0A521CH58"/>
<evidence type="ECO:0000313" key="5">
    <source>
        <dbReference type="Proteomes" id="UP000316030"/>
    </source>
</evidence>
<feature type="domain" description="Flavodoxin-like" evidence="3">
    <location>
        <begin position="4"/>
        <end position="150"/>
    </location>
</feature>
<protein>
    <submittedName>
        <fullName evidence="4">NAD(P)H dehydrogenase (Quinone)</fullName>
    </submittedName>
</protein>
<dbReference type="InterPro" id="IPR029039">
    <property type="entry name" value="Flavoprotein-like_sf"/>
</dbReference>
<proteinExistence type="predicted"/>
<dbReference type="PANTHER" id="PTHR30546:SF23">
    <property type="entry name" value="FLAVOPROTEIN-LIKE PROTEIN YCP4-RELATED"/>
    <property type="match status" value="1"/>
</dbReference>
<evidence type="ECO:0000256" key="2">
    <source>
        <dbReference type="ARBA" id="ARBA00022643"/>
    </source>
</evidence>
<dbReference type="PROSITE" id="PS50902">
    <property type="entry name" value="FLAVODOXIN_LIKE"/>
    <property type="match status" value="1"/>
</dbReference>
<dbReference type="Proteomes" id="UP000316030">
    <property type="component" value="Unassembled WGS sequence"/>
</dbReference>
<dbReference type="GO" id="GO:0016020">
    <property type="term" value="C:membrane"/>
    <property type="evidence" value="ECO:0007669"/>
    <property type="project" value="TreeGrafter"/>
</dbReference>
<dbReference type="Pfam" id="PF03358">
    <property type="entry name" value="FMN_red"/>
    <property type="match status" value="1"/>
</dbReference>
<evidence type="ECO:0000259" key="3">
    <source>
        <dbReference type="PROSITE" id="PS50902"/>
    </source>
</evidence>
<dbReference type="GO" id="GO:0003955">
    <property type="term" value="F:NAD(P)H dehydrogenase (quinone) activity"/>
    <property type="evidence" value="ECO:0007669"/>
    <property type="project" value="TreeGrafter"/>
</dbReference>
<keyword evidence="5" id="KW-1185">Reference proteome</keyword>
<dbReference type="SUPFAM" id="SSF52218">
    <property type="entry name" value="Flavoproteins"/>
    <property type="match status" value="1"/>
</dbReference>
<dbReference type="Gene3D" id="3.40.50.360">
    <property type="match status" value="1"/>
</dbReference>
<evidence type="ECO:0000256" key="1">
    <source>
        <dbReference type="ARBA" id="ARBA00022630"/>
    </source>
</evidence>
<accession>A0A521CH58</accession>
<dbReference type="GO" id="GO:0010181">
    <property type="term" value="F:FMN binding"/>
    <property type="evidence" value="ECO:0007669"/>
    <property type="project" value="InterPro"/>
</dbReference>
<organism evidence="4 5">
    <name type="scientific">Thalassovita litoralis</name>
    <dbReference type="NCBI Taxonomy" id="1010611"/>
    <lineage>
        <taxon>Bacteria</taxon>
        <taxon>Pseudomonadati</taxon>
        <taxon>Pseudomonadota</taxon>
        <taxon>Alphaproteobacteria</taxon>
        <taxon>Rhodobacterales</taxon>
        <taxon>Roseobacteraceae</taxon>
        <taxon>Thalassovita</taxon>
    </lineage>
</organism>
<keyword evidence="1" id="KW-0285">Flavoprotein</keyword>
<reference evidence="4 5" key="1">
    <citation type="submission" date="2017-05" db="EMBL/GenBank/DDBJ databases">
        <authorList>
            <person name="Varghese N."/>
            <person name="Submissions S."/>
        </authorList>
    </citation>
    <scope>NUCLEOTIDE SEQUENCE [LARGE SCALE GENOMIC DNA]</scope>
    <source>
        <strain evidence="4 5">DSM 29506</strain>
    </source>
</reference>
<dbReference type="InterPro" id="IPR008254">
    <property type="entry name" value="Flavodoxin/NO_synth"/>
</dbReference>
<dbReference type="RefSeq" id="WP_142492783.1">
    <property type="nucleotide sequence ID" value="NZ_FXTO01000006.1"/>
</dbReference>
<gene>
    <name evidence="4" type="ORF">SAMN06265173_106163</name>
</gene>
<evidence type="ECO:0000313" key="4">
    <source>
        <dbReference type="EMBL" id="SMO58797.1"/>
    </source>
</evidence>
<dbReference type="InterPro" id="IPR005025">
    <property type="entry name" value="FMN_Rdtase-like_dom"/>
</dbReference>
<dbReference type="EMBL" id="FXTO01000006">
    <property type="protein sequence ID" value="SMO58797.1"/>
    <property type="molecule type" value="Genomic_DNA"/>
</dbReference>
<dbReference type="OrthoDB" id="9801479at2"/>
<keyword evidence="2" id="KW-0288">FMN</keyword>